<sequence>METAQQFLVNLILNSFESINKSHYQDYQKLNLERLDSYCIKILPNSNEGSIAIIDSGIGLNKNELGKLVNDIYRTFTTTNLQTENEGEIDNSNEADNEIKNNTFFPLFVVCDKLLIITKTQEGKALMTELSIQQNSEIKEYVEDMERGTAFILQIKEQYKNVLSHEYLKETIQKKCQMVVHPISLLSNNNEISNFKSNMIEKNSQSFHQINRVIPIWHKNYKEITEEEYQKVYGSITQDSDQYFGAQIYKVEGSFELRMIIYISYDNLKNTNNNKRIFYLYNNKLLMNKKKFQLPKYLNYVCGVIGHEDSPIDPETKWDRCNNIYTKYCRRNIHVIFEKMIKNDEEKYLKFYQSNSINIKLGLLNDQVYSKKFQKLLRYYSSYNTEKMISLQSYINRSIKNQNPEIIYYIIGESLESLKKNNLIAKYNEKNIEILFMTDDIDNEILQVMTEFEKYKFQNISQDEK</sequence>
<dbReference type="EMBL" id="JAOAOG010000343">
    <property type="protein sequence ID" value="KAJ6226423.1"/>
    <property type="molecule type" value="Genomic_DNA"/>
</dbReference>
<dbReference type="Pfam" id="PF00183">
    <property type="entry name" value="HSP90"/>
    <property type="match status" value="1"/>
</dbReference>
<keyword evidence="3" id="KW-0067">ATP-binding</keyword>
<evidence type="ECO:0000313" key="5">
    <source>
        <dbReference type="EMBL" id="KAJ6226423.1"/>
    </source>
</evidence>
<comment type="similarity">
    <text evidence="1">Belongs to the heat shock protein 90 family.</text>
</comment>
<evidence type="ECO:0000313" key="6">
    <source>
        <dbReference type="Proteomes" id="UP001150062"/>
    </source>
</evidence>
<dbReference type="SUPFAM" id="SSF54211">
    <property type="entry name" value="Ribosomal protein S5 domain 2-like"/>
    <property type="match status" value="1"/>
</dbReference>
<dbReference type="PIRSF" id="PIRSF002583">
    <property type="entry name" value="Hsp90"/>
    <property type="match status" value="1"/>
</dbReference>
<dbReference type="Gene3D" id="3.30.565.10">
    <property type="entry name" value="Histidine kinase-like ATPase, C-terminal domain"/>
    <property type="match status" value="1"/>
</dbReference>
<evidence type="ECO:0000256" key="1">
    <source>
        <dbReference type="ARBA" id="ARBA00008239"/>
    </source>
</evidence>
<dbReference type="InterPro" id="IPR020568">
    <property type="entry name" value="Ribosomal_Su5_D2-typ_SF"/>
</dbReference>
<keyword evidence="6" id="KW-1185">Reference proteome</keyword>
<dbReference type="SUPFAM" id="SSF55874">
    <property type="entry name" value="ATPase domain of HSP90 chaperone/DNA topoisomerase II/histidine kinase"/>
    <property type="match status" value="1"/>
</dbReference>
<keyword evidence="4" id="KW-0143">Chaperone</keyword>
<name>A0ABQ8X1A3_9EUKA</name>
<dbReference type="InterPro" id="IPR020575">
    <property type="entry name" value="Hsp90_N"/>
</dbReference>
<dbReference type="Gene3D" id="3.40.50.11260">
    <property type="match status" value="1"/>
</dbReference>
<dbReference type="PANTHER" id="PTHR11528">
    <property type="entry name" value="HEAT SHOCK PROTEIN 90 FAMILY MEMBER"/>
    <property type="match status" value="1"/>
</dbReference>
<proteinExistence type="inferred from homology"/>
<dbReference type="Gene3D" id="3.30.230.80">
    <property type="match status" value="1"/>
</dbReference>
<reference evidence="5" key="1">
    <citation type="submission" date="2022-08" db="EMBL/GenBank/DDBJ databases">
        <title>Novel sulfate-reducing endosymbionts in the free-living metamonad Anaeramoeba.</title>
        <authorList>
            <person name="Jerlstrom-Hultqvist J."/>
            <person name="Cepicka I."/>
            <person name="Gallot-Lavallee L."/>
            <person name="Salas-Leiva D."/>
            <person name="Curtis B.A."/>
            <person name="Zahonova K."/>
            <person name="Pipaliya S."/>
            <person name="Dacks J."/>
            <person name="Roger A.J."/>
        </authorList>
    </citation>
    <scope>NUCLEOTIDE SEQUENCE</scope>
    <source>
        <strain evidence="5">Schooner1</strain>
    </source>
</reference>
<dbReference type="PRINTS" id="PR00775">
    <property type="entry name" value="HEATSHOCK90"/>
</dbReference>
<dbReference type="Proteomes" id="UP001150062">
    <property type="component" value="Unassembled WGS sequence"/>
</dbReference>
<dbReference type="InterPro" id="IPR001404">
    <property type="entry name" value="Hsp90_fam"/>
</dbReference>
<organism evidence="5 6">
    <name type="scientific">Anaeramoeba flamelloides</name>
    <dbReference type="NCBI Taxonomy" id="1746091"/>
    <lineage>
        <taxon>Eukaryota</taxon>
        <taxon>Metamonada</taxon>
        <taxon>Anaeramoebidae</taxon>
        <taxon>Anaeramoeba</taxon>
    </lineage>
</organism>
<accession>A0ABQ8X1A3</accession>
<gene>
    <name evidence="5" type="ORF">M0813_10852</name>
</gene>
<evidence type="ECO:0000256" key="3">
    <source>
        <dbReference type="ARBA" id="ARBA00022840"/>
    </source>
</evidence>
<evidence type="ECO:0000256" key="2">
    <source>
        <dbReference type="ARBA" id="ARBA00022741"/>
    </source>
</evidence>
<evidence type="ECO:0000256" key="4">
    <source>
        <dbReference type="ARBA" id="ARBA00023186"/>
    </source>
</evidence>
<comment type="caution">
    <text evidence="5">The sequence shown here is derived from an EMBL/GenBank/DDBJ whole genome shotgun (WGS) entry which is preliminary data.</text>
</comment>
<dbReference type="InterPro" id="IPR036890">
    <property type="entry name" value="HATPase_C_sf"/>
</dbReference>
<protein>
    <submittedName>
        <fullName evidence="5">Endoplasmin</fullName>
    </submittedName>
</protein>
<keyword evidence="2" id="KW-0547">Nucleotide-binding</keyword>